<accession>A0ABY4E5I5</accession>
<gene>
    <name evidence="2" type="ORF">LVJ82_08745</name>
</gene>
<dbReference type="RefSeq" id="WP_058305192.1">
    <property type="nucleotide sequence ID" value="NZ_CABKVG010000006.1"/>
</dbReference>
<keyword evidence="1" id="KW-0732">Signal</keyword>
<organism evidence="2 3">
    <name type="scientific">Vitreoscilla massiliensis</name>
    <dbReference type="NCBI Taxonomy" id="1689272"/>
    <lineage>
        <taxon>Bacteria</taxon>
        <taxon>Pseudomonadati</taxon>
        <taxon>Pseudomonadota</taxon>
        <taxon>Betaproteobacteria</taxon>
        <taxon>Neisseriales</taxon>
        <taxon>Neisseriaceae</taxon>
        <taxon>Vitreoscilla</taxon>
    </lineage>
</organism>
<keyword evidence="3" id="KW-1185">Reference proteome</keyword>
<evidence type="ECO:0008006" key="4">
    <source>
        <dbReference type="Google" id="ProtNLM"/>
    </source>
</evidence>
<evidence type="ECO:0000313" key="3">
    <source>
        <dbReference type="Proteomes" id="UP000832011"/>
    </source>
</evidence>
<dbReference type="EMBL" id="CP091511">
    <property type="protein sequence ID" value="UOO91036.1"/>
    <property type="molecule type" value="Genomic_DNA"/>
</dbReference>
<evidence type="ECO:0000256" key="1">
    <source>
        <dbReference type="SAM" id="SignalP"/>
    </source>
</evidence>
<proteinExistence type="predicted"/>
<reference evidence="2 3" key="1">
    <citation type="journal article" date="2022" name="Res Sq">
        <title>Evolution of multicellular longitudinally dividing oral cavity symbionts (Neisseriaceae).</title>
        <authorList>
            <person name="Nyongesa S."/>
            <person name="Weber P."/>
            <person name="Bernet E."/>
            <person name="Pullido F."/>
            <person name="Nieckarz M."/>
            <person name="Delaby M."/>
            <person name="Nieves C."/>
            <person name="Viehboeck T."/>
            <person name="Krause N."/>
            <person name="Rivera-Millot A."/>
            <person name="Nakamura A."/>
            <person name="Vischer N."/>
            <person name="VanNieuwenhze M."/>
            <person name="Brun Y."/>
            <person name="Cava F."/>
            <person name="Bulgheresi S."/>
            <person name="Veyrier F."/>
        </authorList>
    </citation>
    <scope>NUCLEOTIDE SEQUENCE [LARGE SCALE GENOMIC DNA]</scope>
    <source>
        <strain evidence="2 3">SN4</strain>
    </source>
</reference>
<evidence type="ECO:0000313" key="2">
    <source>
        <dbReference type="EMBL" id="UOO91036.1"/>
    </source>
</evidence>
<feature type="chain" id="PRO_5045974995" description="DUF306 domain-containing protein" evidence="1">
    <location>
        <begin position="21"/>
        <end position="166"/>
    </location>
</feature>
<protein>
    <recommendedName>
        <fullName evidence="4">DUF306 domain-containing protein</fullName>
    </recommendedName>
</protein>
<sequence length="166" mass="18168">MKTHHFLFAVVGLSAVCLQAEPVASNWQAEAAKYPVAVYTGKHAAPKFTPKTREFRSTLRMLQKQAINYGGEYVLDFAGCGTGCAIGLLYNARTGATQFLPTGTVSSCYGQPALMEQAERYYQPNSRLLQIVATMNDADSTGDVCYTKNFIADRGTVRLLNKTAMH</sequence>
<name>A0ABY4E5I5_9NEIS</name>
<feature type="signal peptide" evidence="1">
    <location>
        <begin position="1"/>
        <end position="20"/>
    </location>
</feature>
<dbReference type="Proteomes" id="UP000832011">
    <property type="component" value="Chromosome"/>
</dbReference>